<accession>A0A060JEA8</accession>
<evidence type="ECO:0000313" key="3">
    <source>
        <dbReference type="Proteomes" id="UP000067708"/>
    </source>
</evidence>
<dbReference type="KEGG" id="rla:Rhola_00013870"/>
<gene>
    <name evidence="2" type="ORF">Rhola_00013870</name>
</gene>
<sequence length="168" mass="17863">MRITQAVQAAAAIITGIFITFSQIHDALIGNMGLVILATGFAISSAILVAKNEGRTSNIIKLVFYVALLIFAIVLIVQLDQLWFFGLMFIWPFVNGFFEVGKLFTSKPGSVSRKDSALNAFINFGLIVAVSISGFVSGIDPVAFVGFFGAYAIILGVHLGISSASPKA</sequence>
<dbReference type="RefSeq" id="WP_051636374.1">
    <property type="nucleotide sequence ID" value="NZ_CP007490.1"/>
</dbReference>
<feature type="transmembrane region" description="Helical" evidence="1">
    <location>
        <begin position="62"/>
        <end position="79"/>
    </location>
</feature>
<keyword evidence="1" id="KW-0472">Membrane</keyword>
<dbReference type="STRING" id="529884.Rhola_00013870"/>
<keyword evidence="3" id="KW-1185">Reference proteome</keyword>
<feature type="transmembrane region" description="Helical" evidence="1">
    <location>
        <begin position="117"/>
        <end position="136"/>
    </location>
</feature>
<name>A0A060JEA8_9MICO</name>
<protein>
    <recommendedName>
        <fullName evidence="4">DUF308 domain-containing protein</fullName>
    </recommendedName>
</protein>
<evidence type="ECO:0008006" key="4">
    <source>
        <dbReference type="Google" id="ProtNLM"/>
    </source>
</evidence>
<reference evidence="2 3" key="1">
    <citation type="journal article" date="2014" name="Int. J. Syst. Evol. Microbiol.">
        <title>Rhodoluna lacicola gen. nov., sp. nov., a planktonic freshwater bacterium with stream-lined genome.</title>
        <authorList>
            <person name="Hahn M."/>
            <person name="Schmidt J."/>
            <person name="Taipale S.J."/>
            <person name="Doolittle W.F."/>
            <person name="Koll U."/>
        </authorList>
    </citation>
    <scope>NUCLEOTIDE SEQUENCE [LARGE SCALE GENOMIC DNA]</scope>
    <source>
        <strain evidence="2 3">MWH-Ta8</strain>
    </source>
</reference>
<feature type="transmembrane region" description="Helical" evidence="1">
    <location>
        <begin position="85"/>
        <end position="105"/>
    </location>
</feature>
<feature type="transmembrane region" description="Helical" evidence="1">
    <location>
        <begin position="7"/>
        <end position="25"/>
    </location>
</feature>
<feature type="transmembrane region" description="Helical" evidence="1">
    <location>
        <begin position="142"/>
        <end position="161"/>
    </location>
</feature>
<dbReference type="EMBL" id="CP007490">
    <property type="protein sequence ID" value="AIC48176.1"/>
    <property type="molecule type" value="Genomic_DNA"/>
</dbReference>
<dbReference type="HOGENOM" id="CLU_1585232_0_0_11"/>
<proteinExistence type="predicted"/>
<keyword evidence="1" id="KW-1133">Transmembrane helix</keyword>
<feature type="transmembrane region" description="Helical" evidence="1">
    <location>
        <begin position="31"/>
        <end position="50"/>
    </location>
</feature>
<organism evidence="2 3">
    <name type="scientific">Rhodoluna lacicola</name>
    <dbReference type="NCBI Taxonomy" id="529884"/>
    <lineage>
        <taxon>Bacteria</taxon>
        <taxon>Bacillati</taxon>
        <taxon>Actinomycetota</taxon>
        <taxon>Actinomycetes</taxon>
        <taxon>Micrococcales</taxon>
        <taxon>Microbacteriaceae</taxon>
        <taxon>Luna cluster</taxon>
        <taxon>Luna-1 subcluster</taxon>
        <taxon>Rhodoluna</taxon>
    </lineage>
</organism>
<keyword evidence="1" id="KW-0812">Transmembrane</keyword>
<dbReference type="OrthoDB" id="5126240at2"/>
<dbReference type="Proteomes" id="UP000067708">
    <property type="component" value="Chromosome"/>
</dbReference>
<evidence type="ECO:0000313" key="2">
    <source>
        <dbReference type="EMBL" id="AIC48176.1"/>
    </source>
</evidence>
<evidence type="ECO:0000256" key="1">
    <source>
        <dbReference type="SAM" id="Phobius"/>
    </source>
</evidence>
<dbReference type="AlphaFoldDB" id="A0A060JEA8"/>